<dbReference type="PROSITE" id="PS51332">
    <property type="entry name" value="B12_BINDING"/>
    <property type="match status" value="1"/>
</dbReference>
<dbReference type="InterPro" id="IPR007197">
    <property type="entry name" value="rSAM"/>
</dbReference>
<dbReference type="CDD" id="cd02068">
    <property type="entry name" value="radical_SAM_B12_BD"/>
    <property type="match status" value="1"/>
</dbReference>
<dbReference type="Proteomes" id="UP001623592">
    <property type="component" value="Unassembled WGS sequence"/>
</dbReference>
<evidence type="ECO:0000259" key="9">
    <source>
        <dbReference type="PROSITE" id="PS51918"/>
    </source>
</evidence>
<dbReference type="SUPFAM" id="SSF102114">
    <property type="entry name" value="Radical SAM enzymes"/>
    <property type="match status" value="1"/>
</dbReference>
<dbReference type="Gene3D" id="3.40.50.280">
    <property type="entry name" value="Cobalamin-binding domain"/>
    <property type="match status" value="1"/>
</dbReference>
<gene>
    <name evidence="10" type="ORF">ACJDT4_08960</name>
</gene>
<dbReference type="RefSeq" id="WP_406787213.1">
    <property type="nucleotide sequence ID" value="NZ_JBJIAA010000006.1"/>
</dbReference>
<keyword evidence="11" id="KW-1185">Reference proteome</keyword>
<keyword evidence="4" id="KW-0949">S-adenosyl-L-methionine</keyword>
<dbReference type="Pfam" id="PF04055">
    <property type="entry name" value="Radical_SAM"/>
    <property type="match status" value="1"/>
</dbReference>
<dbReference type="PANTHER" id="PTHR43409">
    <property type="entry name" value="ANAEROBIC MAGNESIUM-PROTOPORPHYRIN IX MONOMETHYL ESTER CYCLASE-RELATED"/>
    <property type="match status" value="1"/>
</dbReference>
<dbReference type="InterPro" id="IPR006158">
    <property type="entry name" value="Cobalamin-bd"/>
</dbReference>
<keyword evidence="5" id="KW-0479">Metal-binding</keyword>
<name>A0ABW8TDH6_9CLOT</name>
<organism evidence="10 11">
    <name type="scientific">Clostridium neuense</name>
    <dbReference type="NCBI Taxonomy" id="1728934"/>
    <lineage>
        <taxon>Bacteria</taxon>
        <taxon>Bacillati</taxon>
        <taxon>Bacillota</taxon>
        <taxon>Clostridia</taxon>
        <taxon>Eubacteriales</taxon>
        <taxon>Clostridiaceae</taxon>
        <taxon>Clostridium</taxon>
    </lineage>
</organism>
<evidence type="ECO:0000256" key="6">
    <source>
        <dbReference type="ARBA" id="ARBA00023004"/>
    </source>
</evidence>
<dbReference type="SFLD" id="SFLDS00029">
    <property type="entry name" value="Radical_SAM"/>
    <property type="match status" value="1"/>
</dbReference>
<dbReference type="InterPro" id="IPR058240">
    <property type="entry name" value="rSAM_sf"/>
</dbReference>
<sequence length="478" mass="55771">MKYDVVLYNSTKQFGYRIGEHLGLAYISASLRKVGYKVKIVDSLLECISPKEAVDSISKLDFKIIGVSFLSYSWLETKQFIEGIRKIKSDIVIVVGGHFASFNYKELLRDIPEIDYVSVGEGEESFRLLVDAILNKNDVNDIPGLYSRSIFNSTVKPISDLDSLPFPSRDYLPFVLKNSGIAALNTSRGCYGVCTFCSVQNFYNRFADKKWRGRSVYNIIEEIQYLMKDYQATYFDFQDDNFMGPGFKGKERANKLALEIIKKKIKARFKFDLRVNDIDYDTLKLWKEAGLTYVLIGIESIVERDLSFYNKKITTTQIKNSIKILEDLGISYRLGTLFFNPYTLVEDVHDNLGFLNEINYYDPNMLSILNVYNGTKACDILREDGILEGCYYNYTWKFVNHNTEKFFDICKKNIKKSLIVRRYLNEHYHNFKYDGVFDRINQNFVYKLSSKFIKNEKYDSILLEFDERLNNVLKQFEE</sequence>
<evidence type="ECO:0000256" key="3">
    <source>
        <dbReference type="ARBA" id="ARBA00022679"/>
    </source>
</evidence>
<dbReference type="InterPro" id="IPR034466">
    <property type="entry name" value="Methyltransferase_Class_B"/>
</dbReference>
<dbReference type="PANTHER" id="PTHR43409:SF7">
    <property type="entry name" value="BLL1977 PROTEIN"/>
    <property type="match status" value="1"/>
</dbReference>
<comment type="caution">
    <text evidence="10">The sequence shown here is derived from an EMBL/GenBank/DDBJ whole genome shotgun (WGS) entry which is preliminary data.</text>
</comment>
<dbReference type="SFLD" id="SFLDG01082">
    <property type="entry name" value="B12-binding_domain_containing"/>
    <property type="match status" value="1"/>
</dbReference>
<comment type="cofactor">
    <cofactor evidence="1">
        <name>[4Fe-4S] cluster</name>
        <dbReference type="ChEBI" id="CHEBI:49883"/>
    </cofactor>
</comment>
<feature type="domain" description="Radical SAM core" evidence="9">
    <location>
        <begin position="176"/>
        <end position="408"/>
    </location>
</feature>
<dbReference type="Pfam" id="PF02310">
    <property type="entry name" value="B12-binding"/>
    <property type="match status" value="1"/>
</dbReference>
<evidence type="ECO:0000256" key="7">
    <source>
        <dbReference type="ARBA" id="ARBA00023014"/>
    </source>
</evidence>
<dbReference type="InterPro" id="IPR023404">
    <property type="entry name" value="rSAM_horseshoe"/>
</dbReference>
<keyword evidence="3" id="KW-0808">Transferase</keyword>
<dbReference type="PROSITE" id="PS51918">
    <property type="entry name" value="RADICAL_SAM"/>
    <property type="match status" value="1"/>
</dbReference>
<evidence type="ECO:0000256" key="2">
    <source>
        <dbReference type="ARBA" id="ARBA00022603"/>
    </source>
</evidence>
<reference evidence="10 11" key="1">
    <citation type="submission" date="2024-11" db="EMBL/GenBank/DDBJ databases">
        <authorList>
            <person name="Heng Y.C."/>
            <person name="Lim A.C.H."/>
            <person name="Lee J.K.Y."/>
            <person name="Kittelmann S."/>
        </authorList>
    </citation>
    <scope>NUCLEOTIDE SEQUENCE [LARGE SCALE GENOMIC DNA]</scope>
    <source>
        <strain evidence="10 11">WILCCON 0114</strain>
    </source>
</reference>
<dbReference type="InterPro" id="IPR006638">
    <property type="entry name" value="Elp3/MiaA/NifB-like_rSAM"/>
</dbReference>
<feature type="domain" description="B12-binding" evidence="8">
    <location>
        <begin position="3"/>
        <end position="140"/>
    </location>
</feature>
<evidence type="ECO:0000313" key="10">
    <source>
        <dbReference type="EMBL" id="MFL0250548.1"/>
    </source>
</evidence>
<keyword evidence="7" id="KW-0411">Iron-sulfur</keyword>
<protein>
    <submittedName>
        <fullName evidence="10">B12-binding domain-containing radical SAM protein</fullName>
    </submittedName>
</protein>
<dbReference type="InterPro" id="IPR036724">
    <property type="entry name" value="Cobalamin-bd_sf"/>
</dbReference>
<keyword evidence="6" id="KW-0408">Iron</keyword>
<dbReference type="SFLD" id="SFLDG01123">
    <property type="entry name" value="methyltransferase_(Class_B)"/>
    <property type="match status" value="1"/>
</dbReference>
<proteinExistence type="predicted"/>
<evidence type="ECO:0000256" key="5">
    <source>
        <dbReference type="ARBA" id="ARBA00022723"/>
    </source>
</evidence>
<evidence type="ECO:0000256" key="1">
    <source>
        <dbReference type="ARBA" id="ARBA00001966"/>
    </source>
</evidence>
<evidence type="ECO:0000256" key="4">
    <source>
        <dbReference type="ARBA" id="ARBA00022691"/>
    </source>
</evidence>
<dbReference type="InterPro" id="IPR051198">
    <property type="entry name" value="BchE-like"/>
</dbReference>
<dbReference type="Gene3D" id="3.80.30.20">
    <property type="entry name" value="tm_1862 like domain"/>
    <property type="match status" value="1"/>
</dbReference>
<dbReference type="SUPFAM" id="SSF52242">
    <property type="entry name" value="Cobalamin (vitamin B12)-binding domain"/>
    <property type="match status" value="1"/>
</dbReference>
<evidence type="ECO:0000259" key="8">
    <source>
        <dbReference type="PROSITE" id="PS51332"/>
    </source>
</evidence>
<accession>A0ABW8TDH6</accession>
<keyword evidence="2" id="KW-0489">Methyltransferase</keyword>
<dbReference type="EMBL" id="JBJIAA010000006">
    <property type="protein sequence ID" value="MFL0250548.1"/>
    <property type="molecule type" value="Genomic_DNA"/>
</dbReference>
<evidence type="ECO:0000313" key="11">
    <source>
        <dbReference type="Proteomes" id="UP001623592"/>
    </source>
</evidence>
<dbReference type="SMART" id="SM00729">
    <property type="entry name" value="Elp3"/>
    <property type="match status" value="1"/>
</dbReference>